<protein>
    <submittedName>
        <fullName evidence="2">Uncharacterized protein</fullName>
    </submittedName>
</protein>
<accession>C0G0C1</accession>
<gene>
    <name evidence="2" type="ORF">ROSEINA2194_04471</name>
</gene>
<dbReference type="EMBL" id="ACFY01000178">
    <property type="protein sequence ID" value="EEG91712.1"/>
    <property type="molecule type" value="Genomic_DNA"/>
</dbReference>
<feature type="transmembrane region" description="Helical" evidence="1">
    <location>
        <begin position="12"/>
        <end position="32"/>
    </location>
</feature>
<name>C0G0C1_9FIRM</name>
<organism evidence="2 3">
    <name type="scientific">Roseburia inulinivorans DSM 16841</name>
    <dbReference type="NCBI Taxonomy" id="622312"/>
    <lineage>
        <taxon>Bacteria</taxon>
        <taxon>Bacillati</taxon>
        <taxon>Bacillota</taxon>
        <taxon>Clostridia</taxon>
        <taxon>Lachnospirales</taxon>
        <taxon>Lachnospiraceae</taxon>
        <taxon>Roseburia</taxon>
    </lineage>
</organism>
<evidence type="ECO:0000256" key="1">
    <source>
        <dbReference type="SAM" id="Phobius"/>
    </source>
</evidence>
<comment type="caution">
    <text evidence="2">The sequence shown here is derived from an EMBL/GenBank/DDBJ whole genome shotgun (WGS) entry which is preliminary data.</text>
</comment>
<evidence type="ECO:0000313" key="2">
    <source>
        <dbReference type="EMBL" id="EEG91712.1"/>
    </source>
</evidence>
<sequence>MRFPPCPVRCFFLYTEQLVFFFLAFILESCSWKVKFHAKKHRNIQKINKNQPADLLPIA</sequence>
<keyword evidence="1" id="KW-0812">Transmembrane</keyword>
<dbReference type="Proteomes" id="UP000003561">
    <property type="component" value="Unassembled WGS sequence"/>
</dbReference>
<dbReference type="AlphaFoldDB" id="C0G0C1"/>
<keyword evidence="1" id="KW-1133">Transmembrane helix</keyword>
<reference evidence="2 3" key="2">
    <citation type="submission" date="2009-03" db="EMBL/GenBank/DDBJ databases">
        <title>Draft genome sequence of Roseburia inulinivorans (DSM 16841).</title>
        <authorList>
            <person name="Sudarsanam P."/>
            <person name="Ley R."/>
            <person name="Guruge J."/>
            <person name="Turnbaugh P.J."/>
            <person name="Mahowald M."/>
            <person name="Liep D."/>
            <person name="Gordon J."/>
        </authorList>
    </citation>
    <scope>NUCLEOTIDE SEQUENCE [LARGE SCALE GENOMIC DNA]</scope>
    <source>
        <strain evidence="2 3">DSM 16841</strain>
    </source>
</reference>
<keyword evidence="1" id="KW-0472">Membrane</keyword>
<proteinExistence type="predicted"/>
<reference evidence="2 3" key="1">
    <citation type="submission" date="2009-02" db="EMBL/GenBank/DDBJ databases">
        <authorList>
            <person name="Fulton L."/>
            <person name="Clifton S."/>
            <person name="Fulton B."/>
            <person name="Xu J."/>
            <person name="Minx P."/>
            <person name="Pepin K.H."/>
            <person name="Johnson M."/>
            <person name="Bhonagiri V."/>
            <person name="Nash W.E."/>
            <person name="Mardis E.R."/>
            <person name="Wilson R.K."/>
        </authorList>
    </citation>
    <scope>NUCLEOTIDE SEQUENCE [LARGE SCALE GENOMIC DNA]</scope>
    <source>
        <strain evidence="2 3">DSM 16841</strain>
    </source>
</reference>
<evidence type="ECO:0000313" key="3">
    <source>
        <dbReference type="Proteomes" id="UP000003561"/>
    </source>
</evidence>